<evidence type="ECO:0000313" key="2">
    <source>
        <dbReference type="EMBL" id="UYM06420.1"/>
    </source>
</evidence>
<dbReference type="PROSITE" id="PS50995">
    <property type="entry name" value="HTH_MARR_2"/>
    <property type="match status" value="1"/>
</dbReference>
<feature type="domain" description="HTH marR-type" evidence="1">
    <location>
        <begin position="1"/>
        <end position="145"/>
    </location>
</feature>
<dbReference type="PRINTS" id="PR00598">
    <property type="entry name" value="HTHMARR"/>
</dbReference>
<sequence length="163" mass="17958">MASQSDDRDRLRQSGVAYLMSVVGIQSSKRWQARLEPLGIDPREMVVLRMVAAEPGRTQRSLGPALDVPPSRIVAVIDALEARGLVERRARPDDRRANALHLTRRGKSTLSKLMNVSREHEQAMTEGLSRAESATLGRLLSKVARHEGLSHGGHPGFVDEDHA</sequence>
<dbReference type="EMBL" id="CP094970">
    <property type="protein sequence ID" value="UYM06420.1"/>
    <property type="molecule type" value="Genomic_DNA"/>
</dbReference>
<dbReference type="Pfam" id="PF12802">
    <property type="entry name" value="MarR_2"/>
    <property type="match status" value="1"/>
</dbReference>
<dbReference type="SUPFAM" id="SSF46785">
    <property type="entry name" value="Winged helix' DNA-binding domain"/>
    <property type="match status" value="1"/>
</dbReference>
<proteinExistence type="predicted"/>
<dbReference type="PANTHER" id="PTHR33164">
    <property type="entry name" value="TRANSCRIPTIONAL REGULATOR, MARR FAMILY"/>
    <property type="match status" value="1"/>
</dbReference>
<organism evidence="2 3">
    <name type="scientific">Solicola gregarius</name>
    <dbReference type="NCBI Taxonomy" id="2908642"/>
    <lineage>
        <taxon>Bacteria</taxon>
        <taxon>Bacillati</taxon>
        <taxon>Actinomycetota</taxon>
        <taxon>Actinomycetes</taxon>
        <taxon>Propionibacteriales</taxon>
        <taxon>Nocardioidaceae</taxon>
        <taxon>Solicola</taxon>
    </lineage>
</organism>
<name>A0AA46YL18_9ACTN</name>
<dbReference type="GO" id="GO:0003700">
    <property type="term" value="F:DNA-binding transcription factor activity"/>
    <property type="evidence" value="ECO:0007669"/>
    <property type="project" value="InterPro"/>
</dbReference>
<evidence type="ECO:0000259" key="1">
    <source>
        <dbReference type="PROSITE" id="PS50995"/>
    </source>
</evidence>
<dbReference type="RefSeq" id="WP_271635323.1">
    <property type="nucleotide sequence ID" value="NZ_CP094970.1"/>
</dbReference>
<gene>
    <name evidence="2" type="ORF">L0C25_04920</name>
</gene>
<dbReference type="Proteomes" id="UP001164390">
    <property type="component" value="Chromosome"/>
</dbReference>
<keyword evidence="3" id="KW-1185">Reference proteome</keyword>
<dbReference type="GO" id="GO:0006950">
    <property type="term" value="P:response to stress"/>
    <property type="evidence" value="ECO:0007669"/>
    <property type="project" value="TreeGrafter"/>
</dbReference>
<dbReference type="SMART" id="SM00347">
    <property type="entry name" value="HTH_MARR"/>
    <property type="match status" value="1"/>
</dbReference>
<dbReference type="Gene3D" id="1.10.10.10">
    <property type="entry name" value="Winged helix-like DNA-binding domain superfamily/Winged helix DNA-binding domain"/>
    <property type="match status" value="1"/>
</dbReference>
<evidence type="ECO:0000313" key="3">
    <source>
        <dbReference type="Proteomes" id="UP001164390"/>
    </source>
</evidence>
<dbReference type="InterPro" id="IPR036390">
    <property type="entry name" value="WH_DNA-bd_sf"/>
</dbReference>
<dbReference type="AlphaFoldDB" id="A0AA46YL18"/>
<accession>A0AA46YL18</accession>
<reference evidence="2" key="1">
    <citation type="submission" date="2022-01" db="EMBL/GenBank/DDBJ databases">
        <title>Nocardioidaceae gen. sp. A5X3R13.</title>
        <authorList>
            <person name="Lopez Marin M.A."/>
            <person name="Uhlik O."/>
        </authorList>
    </citation>
    <scope>NUCLEOTIDE SEQUENCE</scope>
    <source>
        <strain evidence="2">A5X3R13</strain>
    </source>
</reference>
<dbReference type="InterPro" id="IPR000835">
    <property type="entry name" value="HTH_MarR-typ"/>
</dbReference>
<dbReference type="KEGG" id="sgrg:L0C25_04920"/>
<protein>
    <submittedName>
        <fullName evidence="2">MarR family winged helix-turn-helix transcriptional regulator</fullName>
    </submittedName>
</protein>
<dbReference type="InterPro" id="IPR039422">
    <property type="entry name" value="MarR/SlyA-like"/>
</dbReference>
<dbReference type="InterPro" id="IPR036388">
    <property type="entry name" value="WH-like_DNA-bd_sf"/>
</dbReference>
<dbReference type="PANTHER" id="PTHR33164:SF89">
    <property type="entry name" value="MARR FAMILY REGULATORY PROTEIN"/>
    <property type="match status" value="1"/>
</dbReference>